<dbReference type="EMBL" id="DS028093">
    <property type="protein sequence ID" value="KMP01188.1"/>
    <property type="molecule type" value="Genomic_DNA"/>
</dbReference>
<feature type="compositionally biased region" description="Polar residues" evidence="1">
    <location>
        <begin position="90"/>
        <end position="100"/>
    </location>
</feature>
<feature type="region of interest" description="Disordered" evidence="1">
    <location>
        <begin position="89"/>
        <end position="118"/>
    </location>
</feature>
<accession>A0A0J6Y3I0</accession>
<gene>
    <name evidence="2" type="ORF">CIRG_01328</name>
</gene>
<name>A0A0J6Y3I0_COCIT</name>
<evidence type="ECO:0000313" key="2">
    <source>
        <dbReference type="EMBL" id="KMP01188.1"/>
    </source>
</evidence>
<protein>
    <submittedName>
        <fullName evidence="2">Uncharacterized protein</fullName>
    </submittedName>
</protein>
<proteinExistence type="predicted"/>
<sequence>MAETGPTPHSPPNLERRSTSRCKIARDWRRRTSGYCVFTCTRLCSFFTYKLSLLDIKYIHLSQAFRGVQEGYTEPNSNKGCCRARRAASHVQTTSQSMQTKPEEYSPKGTTWGNKDES</sequence>
<evidence type="ECO:0000313" key="3">
    <source>
        <dbReference type="Proteomes" id="UP000054565"/>
    </source>
</evidence>
<reference evidence="3" key="1">
    <citation type="journal article" date="2010" name="Genome Res.">
        <title>Population genomic sequencing of Coccidioides fungi reveals recent hybridization and transposon control.</title>
        <authorList>
            <person name="Neafsey D.E."/>
            <person name="Barker B.M."/>
            <person name="Sharpton T.J."/>
            <person name="Stajich J.E."/>
            <person name="Park D.J."/>
            <person name="Whiston E."/>
            <person name="Hung C.-Y."/>
            <person name="McMahan C."/>
            <person name="White J."/>
            <person name="Sykes S."/>
            <person name="Heiman D."/>
            <person name="Young S."/>
            <person name="Zeng Q."/>
            <person name="Abouelleil A."/>
            <person name="Aftuck L."/>
            <person name="Bessette D."/>
            <person name="Brown A."/>
            <person name="FitzGerald M."/>
            <person name="Lui A."/>
            <person name="Macdonald J.P."/>
            <person name="Priest M."/>
            <person name="Orbach M.J."/>
            <person name="Galgiani J.N."/>
            <person name="Kirkland T.N."/>
            <person name="Cole G.T."/>
            <person name="Birren B.W."/>
            <person name="Henn M.R."/>
            <person name="Taylor J.W."/>
            <person name="Rounsley S.D."/>
        </authorList>
    </citation>
    <scope>NUCLEOTIDE SEQUENCE [LARGE SCALE GENOMIC DNA]</scope>
    <source>
        <strain evidence="3">RMSCC 2394</strain>
    </source>
</reference>
<evidence type="ECO:0000256" key="1">
    <source>
        <dbReference type="SAM" id="MobiDB-lite"/>
    </source>
</evidence>
<dbReference type="AlphaFoldDB" id="A0A0J6Y3I0"/>
<organism evidence="2 3">
    <name type="scientific">Coccidioides immitis RMSCC 2394</name>
    <dbReference type="NCBI Taxonomy" id="404692"/>
    <lineage>
        <taxon>Eukaryota</taxon>
        <taxon>Fungi</taxon>
        <taxon>Dikarya</taxon>
        <taxon>Ascomycota</taxon>
        <taxon>Pezizomycotina</taxon>
        <taxon>Eurotiomycetes</taxon>
        <taxon>Eurotiomycetidae</taxon>
        <taxon>Onygenales</taxon>
        <taxon>Onygenaceae</taxon>
        <taxon>Coccidioides</taxon>
    </lineage>
</organism>
<dbReference type="Proteomes" id="UP000054565">
    <property type="component" value="Unassembled WGS sequence"/>
</dbReference>
<feature type="compositionally biased region" description="Polar residues" evidence="1">
    <location>
        <begin position="108"/>
        <end position="118"/>
    </location>
</feature>